<proteinExistence type="predicted"/>
<name>A0A5B7FW14_PORTR</name>
<sequence length="53" mass="5899">MGTNSGDLPPTWPLSAQQVVLVVVRTIVVAARMKVDQGNGWKNRSYSLYIMSY</sequence>
<protein>
    <submittedName>
        <fullName evidence="1">Uncharacterized protein</fullName>
    </submittedName>
</protein>
<comment type="caution">
    <text evidence="1">The sequence shown here is derived from an EMBL/GenBank/DDBJ whole genome shotgun (WGS) entry which is preliminary data.</text>
</comment>
<evidence type="ECO:0000313" key="1">
    <source>
        <dbReference type="EMBL" id="MPC48494.1"/>
    </source>
</evidence>
<dbReference type="EMBL" id="VSRR010008312">
    <property type="protein sequence ID" value="MPC48494.1"/>
    <property type="molecule type" value="Genomic_DNA"/>
</dbReference>
<keyword evidence="2" id="KW-1185">Reference proteome</keyword>
<dbReference type="AlphaFoldDB" id="A0A5B7FW14"/>
<organism evidence="1 2">
    <name type="scientific">Portunus trituberculatus</name>
    <name type="common">Swimming crab</name>
    <name type="synonym">Neptunus trituberculatus</name>
    <dbReference type="NCBI Taxonomy" id="210409"/>
    <lineage>
        <taxon>Eukaryota</taxon>
        <taxon>Metazoa</taxon>
        <taxon>Ecdysozoa</taxon>
        <taxon>Arthropoda</taxon>
        <taxon>Crustacea</taxon>
        <taxon>Multicrustacea</taxon>
        <taxon>Malacostraca</taxon>
        <taxon>Eumalacostraca</taxon>
        <taxon>Eucarida</taxon>
        <taxon>Decapoda</taxon>
        <taxon>Pleocyemata</taxon>
        <taxon>Brachyura</taxon>
        <taxon>Eubrachyura</taxon>
        <taxon>Portunoidea</taxon>
        <taxon>Portunidae</taxon>
        <taxon>Portuninae</taxon>
        <taxon>Portunus</taxon>
    </lineage>
</organism>
<evidence type="ECO:0000313" key="2">
    <source>
        <dbReference type="Proteomes" id="UP000324222"/>
    </source>
</evidence>
<gene>
    <name evidence="1" type="ORF">E2C01_042266</name>
</gene>
<dbReference type="Proteomes" id="UP000324222">
    <property type="component" value="Unassembled WGS sequence"/>
</dbReference>
<accession>A0A5B7FW14</accession>
<reference evidence="1 2" key="1">
    <citation type="submission" date="2019-05" db="EMBL/GenBank/DDBJ databases">
        <title>Another draft genome of Portunus trituberculatus and its Hox gene families provides insights of decapod evolution.</title>
        <authorList>
            <person name="Jeong J.-H."/>
            <person name="Song I."/>
            <person name="Kim S."/>
            <person name="Choi T."/>
            <person name="Kim D."/>
            <person name="Ryu S."/>
            <person name="Kim W."/>
        </authorList>
    </citation>
    <scope>NUCLEOTIDE SEQUENCE [LARGE SCALE GENOMIC DNA]</scope>
    <source>
        <tissue evidence="1">Muscle</tissue>
    </source>
</reference>